<dbReference type="EMBL" id="CP063458">
    <property type="protein sequence ID" value="QOV91965.1"/>
    <property type="molecule type" value="Genomic_DNA"/>
</dbReference>
<sequence>MAKAIFRFGLAMVIGTAAVGCKEEPVAVTNPATNPVAASTQPAAAPAAPTAGPATLPTSTDAAPASGSGNDGLFTLPPSKGPAAHAFKQVTLLRSGVSGDLEMQLTGDGIYRVRDHGHGQSYSGSGKLEEAQIAEWATLMKDWESLKDSYVPTPAPDNADKVDIMYGGKKVSFSTAGKENPAVVSEVYKRLLALNEQSKKESGAVGTSGQGEK</sequence>
<name>A0A7M2X2Q3_9BACT</name>
<keyword evidence="3" id="KW-1185">Reference proteome</keyword>
<dbReference type="RefSeq" id="WP_206295287.1">
    <property type="nucleotide sequence ID" value="NZ_CP063458.1"/>
</dbReference>
<reference evidence="2 3" key="1">
    <citation type="submission" date="2020-10" db="EMBL/GenBank/DDBJ databases">
        <title>Wide distribution of Phycisphaera-like planctomycetes from WD2101 soil group in peatlands and genome analysis of the first cultivated representative.</title>
        <authorList>
            <person name="Dedysh S.N."/>
            <person name="Beletsky A.V."/>
            <person name="Ivanova A."/>
            <person name="Kulichevskaya I.S."/>
            <person name="Suzina N.E."/>
            <person name="Philippov D.A."/>
            <person name="Rakitin A.L."/>
            <person name="Mardanov A.V."/>
            <person name="Ravin N.V."/>
        </authorList>
    </citation>
    <scope>NUCLEOTIDE SEQUENCE [LARGE SCALE GENOMIC DNA]</scope>
    <source>
        <strain evidence="2 3">M1803</strain>
    </source>
</reference>
<accession>A0A7M2X2Q3</accession>
<dbReference type="Proteomes" id="UP000593765">
    <property type="component" value="Chromosome"/>
</dbReference>
<evidence type="ECO:0000313" key="2">
    <source>
        <dbReference type="EMBL" id="QOV91965.1"/>
    </source>
</evidence>
<dbReference type="KEGG" id="hbs:IPV69_11665"/>
<dbReference type="PROSITE" id="PS51257">
    <property type="entry name" value="PROKAR_LIPOPROTEIN"/>
    <property type="match status" value="1"/>
</dbReference>
<feature type="compositionally biased region" description="Low complexity" evidence="1">
    <location>
        <begin position="38"/>
        <end position="60"/>
    </location>
</feature>
<dbReference type="AlphaFoldDB" id="A0A7M2X2Q3"/>
<proteinExistence type="predicted"/>
<protein>
    <submittedName>
        <fullName evidence="2">Uncharacterized protein</fullName>
    </submittedName>
</protein>
<evidence type="ECO:0000256" key="1">
    <source>
        <dbReference type="SAM" id="MobiDB-lite"/>
    </source>
</evidence>
<gene>
    <name evidence="2" type="ORF">IPV69_11665</name>
</gene>
<organism evidence="2 3">
    <name type="scientific">Humisphaera borealis</name>
    <dbReference type="NCBI Taxonomy" id="2807512"/>
    <lineage>
        <taxon>Bacteria</taxon>
        <taxon>Pseudomonadati</taxon>
        <taxon>Planctomycetota</taxon>
        <taxon>Phycisphaerae</taxon>
        <taxon>Tepidisphaerales</taxon>
        <taxon>Tepidisphaeraceae</taxon>
        <taxon>Humisphaera</taxon>
    </lineage>
</organism>
<feature type="region of interest" description="Disordered" evidence="1">
    <location>
        <begin position="38"/>
        <end position="77"/>
    </location>
</feature>
<evidence type="ECO:0000313" key="3">
    <source>
        <dbReference type="Proteomes" id="UP000593765"/>
    </source>
</evidence>